<dbReference type="AlphaFoldDB" id="A0A0F9H2S4"/>
<name>A0A0F9H2S4_9ZZZZ</name>
<dbReference type="EMBL" id="LAZR01016246">
    <property type="protein sequence ID" value="KKM05329.1"/>
    <property type="molecule type" value="Genomic_DNA"/>
</dbReference>
<evidence type="ECO:0000259" key="9">
    <source>
        <dbReference type="Pfam" id="PF04290"/>
    </source>
</evidence>
<keyword evidence="5 8" id="KW-0812">Transmembrane</keyword>
<sequence length="213" mass="23492">MHPAPRKGPGAAFLPEGKPLKSFITFADSLSAAIGKSFGWLIILMTFGVSYEVFVRYVLNSPTPWSLDVSFIMYGTIFMMGGAYTLSRGGHVRGDFLYRLWRPRAQAFVDLVLYVFFFFPGVLALIFSGWKYAARSWGYGEVSVNSPAGIPIYQFKTVIVAAGILLAIQGLAQICRCILCLRDGYWLQAAEDVEETEALAMANPPVGEHPGMK</sequence>
<organism evidence="10">
    <name type="scientific">marine sediment metagenome</name>
    <dbReference type="NCBI Taxonomy" id="412755"/>
    <lineage>
        <taxon>unclassified sequences</taxon>
        <taxon>metagenomes</taxon>
        <taxon>ecological metagenomes</taxon>
    </lineage>
</organism>
<accession>A0A0F9H2S4</accession>
<evidence type="ECO:0000256" key="6">
    <source>
        <dbReference type="ARBA" id="ARBA00022989"/>
    </source>
</evidence>
<evidence type="ECO:0000256" key="7">
    <source>
        <dbReference type="ARBA" id="ARBA00023136"/>
    </source>
</evidence>
<evidence type="ECO:0000256" key="5">
    <source>
        <dbReference type="ARBA" id="ARBA00022692"/>
    </source>
</evidence>
<dbReference type="PANTHER" id="PTHR35011">
    <property type="entry name" value="2,3-DIKETO-L-GULONATE TRAP TRANSPORTER SMALL PERMEASE PROTEIN YIAM"/>
    <property type="match status" value="1"/>
</dbReference>
<dbReference type="PANTHER" id="PTHR35011:SF4">
    <property type="entry name" value="SLL1102 PROTEIN"/>
    <property type="match status" value="1"/>
</dbReference>
<keyword evidence="3" id="KW-1003">Cell membrane</keyword>
<evidence type="ECO:0000256" key="8">
    <source>
        <dbReference type="SAM" id="Phobius"/>
    </source>
</evidence>
<dbReference type="GO" id="GO:0005886">
    <property type="term" value="C:plasma membrane"/>
    <property type="evidence" value="ECO:0007669"/>
    <property type="project" value="UniProtKB-SubCell"/>
</dbReference>
<gene>
    <name evidence="10" type="ORF">LCGC14_1755230</name>
</gene>
<reference evidence="10" key="1">
    <citation type="journal article" date="2015" name="Nature">
        <title>Complex archaea that bridge the gap between prokaryotes and eukaryotes.</title>
        <authorList>
            <person name="Spang A."/>
            <person name="Saw J.H."/>
            <person name="Jorgensen S.L."/>
            <person name="Zaremba-Niedzwiedzka K."/>
            <person name="Martijn J."/>
            <person name="Lind A.E."/>
            <person name="van Eijk R."/>
            <person name="Schleper C."/>
            <person name="Guy L."/>
            <person name="Ettema T.J."/>
        </authorList>
    </citation>
    <scope>NUCLEOTIDE SEQUENCE</scope>
</reference>
<keyword evidence="6 8" id="KW-1133">Transmembrane helix</keyword>
<feature type="transmembrane region" description="Helical" evidence="8">
    <location>
        <begin position="38"/>
        <end position="59"/>
    </location>
</feature>
<comment type="subcellular location">
    <subcellularLocation>
        <location evidence="1">Cell inner membrane</location>
        <topology evidence="1">Multi-pass membrane protein</topology>
    </subcellularLocation>
</comment>
<evidence type="ECO:0000256" key="1">
    <source>
        <dbReference type="ARBA" id="ARBA00004429"/>
    </source>
</evidence>
<feature type="transmembrane region" description="Helical" evidence="8">
    <location>
        <begin position="65"/>
        <end position="86"/>
    </location>
</feature>
<dbReference type="InterPro" id="IPR007387">
    <property type="entry name" value="TRAP_DctQ"/>
</dbReference>
<evidence type="ECO:0000256" key="4">
    <source>
        <dbReference type="ARBA" id="ARBA00022519"/>
    </source>
</evidence>
<feature type="transmembrane region" description="Helical" evidence="8">
    <location>
        <begin position="150"/>
        <end position="172"/>
    </location>
</feature>
<keyword evidence="7 8" id="KW-0472">Membrane</keyword>
<feature type="transmembrane region" description="Helical" evidence="8">
    <location>
        <begin position="107"/>
        <end position="130"/>
    </location>
</feature>
<keyword evidence="4" id="KW-0997">Cell inner membrane</keyword>
<evidence type="ECO:0000256" key="2">
    <source>
        <dbReference type="ARBA" id="ARBA00022448"/>
    </source>
</evidence>
<evidence type="ECO:0000313" key="10">
    <source>
        <dbReference type="EMBL" id="KKM05329.1"/>
    </source>
</evidence>
<dbReference type="InterPro" id="IPR055348">
    <property type="entry name" value="DctQ"/>
</dbReference>
<keyword evidence="2" id="KW-0813">Transport</keyword>
<dbReference type="Pfam" id="PF04290">
    <property type="entry name" value="DctQ"/>
    <property type="match status" value="1"/>
</dbReference>
<protein>
    <recommendedName>
        <fullName evidence="9">Tripartite ATP-independent periplasmic transporters DctQ component domain-containing protein</fullName>
    </recommendedName>
</protein>
<proteinExistence type="predicted"/>
<evidence type="ECO:0000256" key="3">
    <source>
        <dbReference type="ARBA" id="ARBA00022475"/>
    </source>
</evidence>
<feature type="domain" description="Tripartite ATP-independent periplasmic transporters DctQ component" evidence="9">
    <location>
        <begin position="45"/>
        <end position="178"/>
    </location>
</feature>
<comment type="caution">
    <text evidence="10">The sequence shown here is derived from an EMBL/GenBank/DDBJ whole genome shotgun (WGS) entry which is preliminary data.</text>
</comment>